<keyword evidence="2" id="KW-1185">Reference proteome</keyword>
<accession>A0A366HVP5</accession>
<dbReference type="Proteomes" id="UP000253490">
    <property type="component" value="Unassembled WGS sequence"/>
</dbReference>
<proteinExistence type="predicted"/>
<name>A0A366HVP5_9FIRM</name>
<dbReference type="EMBL" id="QNRX01000034">
    <property type="protein sequence ID" value="RBP57052.1"/>
    <property type="molecule type" value="Genomic_DNA"/>
</dbReference>
<gene>
    <name evidence="1" type="ORF">DES36_1342</name>
</gene>
<dbReference type="AlphaFoldDB" id="A0A366HVP5"/>
<organism evidence="1 2">
    <name type="scientific">Alkalibaculum bacchi</name>
    <dbReference type="NCBI Taxonomy" id="645887"/>
    <lineage>
        <taxon>Bacteria</taxon>
        <taxon>Bacillati</taxon>
        <taxon>Bacillota</taxon>
        <taxon>Clostridia</taxon>
        <taxon>Eubacteriales</taxon>
        <taxon>Eubacteriaceae</taxon>
        <taxon>Alkalibaculum</taxon>
    </lineage>
</organism>
<comment type="caution">
    <text evidence="1">The sequence shown here is derived from an EMBL/GenBank/DDBJ whole genome shotgun (WGS) entry which is preliminary data.</text>
</comment>
<reference evidence="1 2" key="1">
    <citation type="submission" date="2018-06" db="EMBL/GenBank/DDBJ databases">
        <title>Genomic Encyclopedia of Type Strains, Phase IV (KMG-IV): sequencing the most valuable type-strain genomes for metagenomic binning, comparative biology and taxonomic classification.</title>
        <authorList>
            <person name="Goeker M."/>
        </authorList>
    </citation>
    <scope>NUCLEOTIDE SEQUENCE [LARGE SCALE GENOMIC DNA]</scope>
    <source>
        <strain evidence="1 2">DSM 22112</strain>
    </source>
</reference>
<evidence type="ECO:0000313" key="2">
    <source>
        <dbReference type="Proteomes" id="UP000253490"/>
    </source>
</evidence>
<dbReference type="RefSeq" id="WP_170128343.1">
    <property type="nucleotide sequence ID" value="NZ_QNRX01000034.1"/>
</dbReference>
<sequence length="48" mass="5814">MNTDKDIAQVTWLNEHIILVNDVKIDLYDKKTYYNWKHYIGNESKKDV</sequence>
<protein>
    <submittedName>
        <fullName evidence="1">Uncharacterized protein</fullName>
    </submittedName>
</protein>
<evidence type="ECO:0000313" key="1">
    <source>
        <dbReference type="EMBL" id="RBP57052.1"/>
    </source>
</evidence>